<keyword evidence="4 6" id="KW-1133">Transmembrane helix</keyword>
<evidence type="ECO:0000256" key="5">
    <source>
        <dbReference type="ARBA" id="ARBA00023136"/>
    </source>
</evidence>
<comment type="subcellular location">
    <subcellularLocation>
        <location evidence="1">Cell membrane</location>
        <topology evidence="1">Multi-pass membrane protein</topology>
    </subcellularLocation>
</comment>
<comment type="caution">
    <text evidence="7">The sequence shown here is derived from an EMBL/GenBank/DDBJ whole genome shotgun (WGS) entry which is preliminary data.</text>
</comment>
<dbReference type="Proteomes" id="UP001500540">
    <property type="component" value="Unassembled WGS sequence"/>
</dbReference>
<keyword evidence="3 6" id="KW-0812">Transmembrane</keyword>
<feature type="transmembrane region" description="Helical" evidence="6">
    <location>
        <begin position="187"/>
        <end position="210"/>
    </location>
</feature>
<evidence type="ECO:0000256" key="2">
    <source>
        <dbReference type="ARBA" id="ARBA00022475"/>
    </source>
</evidence>
<keyword evidence="2" id="KW-1003">Cell membrane</keyword>
<feature type="transmembrane region" description="Helical" evidence="6">
    <location>
        <begin position="146"/>
        <end position="167"/>
    </location>
</feature>
<proteinExistence type="predicted"/>
<dbReference type="PANTHER" id="PTHR30213">
    <property type="entry name" value="INNER MEMBRANE PROTEIN YHJD"/>
    <property type="match status" value="1"/>
</dbReference>
<reference evidence="8" key="1">
    <citation type="journal article" date="2019" name="Int. J. Syst. Evol. Microbiol.">
        <title>The Global Catalogue of Microorganisms (GCM) 10K type strain sequencing project: providing services to taxonomists for standard genome sequencing and annotation.</title>
        <authorList>
            <consortium name="The Broad Institute Genomics Platform"/>
            <consortium name="The Broad Institute Genome Sequencing Center for Infectious Disease"/>
            <person name="Wu L."/>
            <person name="Ma J."/>
        </authorList>
    </citation>
    <scope>NUCLEOTIDE SEQUENCE [LARGE SCALE GENOMIC DNA]</scope>
    <source>
        <strain evidence="8">JCM 16950</strain>
    </source>
</reference>
<dbReference type="InterPro" id="IPR017039">
    <property type="entry name" value="Virul_fac_BrkB"/>
</dbReference>
<name>A0ABP7GYL7_9MICO</name>
<evidence type="ECO:0000256" key="1">
    <source>
        <dbReference type="ARBA" id="ARBA00004651"/>
    </source>
</evidence>
<keyword evidence="5 6" id="KW-0472">Membrane</keyword>
<evidence type="ECO:0000313" key="7">
    <source>
        <dbReference type="EMBL" id="GAA3775524.1"/>
    </source>
</evidence>
<feature type="transmembrane region" description="Helical" evidence="6">
    <location>
        <begin position="37"/>
        <end position="61"/>
    </location>
</feature>
<evidence type="ECO:0000256" key="4">
    <source>
        <dbReference type="ARBA" id="ARBA00022989"/>
    </source>
</evidence>
<accession>A0ABP7GYL7</accession>
<dbReference type="Pfam" id="PF03631">
    <property type="entry name" value="Virul_fac_BrkB"/>
    <property type="match status" value="1"/>
</dbReference>
<protein>
    <recommendedName>
        <fullName evidence="9">YihY/virulence factor BrkB family protein</fullName>
    </recommendedName>
</protein>
<evidence type="ECO:0000256" key="3">
    <source>
        <dbReference type="ARBA" id="ARBA00022692"/>
    </source>
</evidence>
<gene>
    <name evidence="7" type="ORF">GCM10022240_28940</name>
</gene>
<sequence>MVRETVKKITAWALTLKSVRAFLHYSEHRGPQLADSITYRALFSVFAAVLLGFTLVAVVLSGDVAARDGLVRAVDAAVPGLIGTGGLIDPAALTAPTGLTLAGVASAIGLVGAALGAISSARSALRVLADRHPDDVFWLWAILRNLGLAVAFAAGIAASAAVTFLGTQAIDALGAAVGTSFASFAEVASRVLAIVVMFALDAALVALLYVALAGLPATAGAIIPGAIIGGVGLTVLQQLSSLFVRGASANPLLASFAALIALLLWMNLSAQVILIACSYIVVGVQERADRVRARFGAPTMAQRRVRRAEEAVQLAADELRQARAELERT</sequence>
<dbReference type="EMBL" id="BAABAF010000010">
    <property type="protein sequence ID" value="GAA3775524.1"/>
    <property type="molecule type" value="Genomic_DNA"/>
</dbReference>
<feature type="transmembrane region" description="Helical" evidence="6">
    <location>
        <begin position="217"/>
        <end position="236"/>
    </location>
</feature>
<organism evidence="7 8">
    <name type="scientific">Microbacterium kribbense</name>
    <dbReference type="NCBI Taxonomy" id="433645"/>
    <lineage>
        <taxon>Bacteria</taxon>
        <taxon>Bacillati</taxon>
        <taxon>Actinomycetota</taxon>
        <taxon>Actinomycetes</taxon>
        <taxon>Micrococcales</taxon>
        <taxon>Microbacteriaceae</taxon>
        <taxon>Microbacterium</taxon>
    </lineage>
</organism>
<dbReference type="PANTHER" id="PTHR30213:SF1">
    <property type="entry name" value="INNER MEMBRANE PROTEIN YHJD"/>
    <property type="match status" value="1"/>
</dbReference>
<keyword evidence="8" id="KW-1185">Reference proteome</keyword>
<feature type="transmembrane region" description="Helical" evidence="6">
    <location>
        <begin position="256"/>
        <end position="282"/>
    </location>
</feature>
<evidence type="ECO:0000256" key="6">
    <source>
        <dbReference type="SAM" id="Phobius"/>
    </source>
</evidence>
<evidence type="ECO:0008006" key="9">
    <source>
        <dbReference type="Google" id="ProtNLM"/>
    </source>
</evidence>
<feature type="transmembrane region" description="Helical" evidence="6">
    <location>
        <begin position="99"/>
        <end position="125"/>
    </location>
</feature>
<evidence type="ECO:0000313" key="8">
    <source>
        <dbReference type="Proteomes" id="UP001500540"/>
    </source>
</evidence>